<dbReference type="Gene3D" id="2.60.120.200">
    <property type="match status" value="1"/>
</dbReference>
<dbReference type="GO" id="GO:0030246">
    <property type="term" value="F:carbohydrate binding"/>
    <property type="evidence" value="ECO:0007669"/>
    <property type="project" value="UniProtKB-KW"/>
</dbReference>
<feature type="compositionally biased region" description="Polar residues" evidence="2">
    <location>
        <begin position="649"/>
        <end position="668"/>
    </location>
</feature>
<feature type="compositionally biased region" description="Polar residues" evidence="2">
    <location>
        <begin position="381"/>
        <end position="421"/>
    </location>
</feature>
<dbReference type="PANTHER" id="PTHR11346">
    <property type="entry name" value="GALECTIN"/>
    <property type="match status" value="1"/>
</dbReference>
<dbReference type="SMART" id="SM00276">
    <property type="entry name" value="GLECT"/>
    <property type="match status" value="1"/>
</dbReference>
<feature type="region of interest" description="Disordered" evidence="2">
    <location>
        <begin position="359"/>
        <end position="425"/>
    </location>
</feature>
<dbReference type="SUPFAM" id="SSF49899">
    <property type="entry name" value="Concanavalin A-like lectins/glucanases"/>
    <property type="match status" value="1"/>
</dbReference>
<feature type="compositionally biased region" description="Low complexity" evidence="2">
    <location>
        <begin position="566"/>
        <end position="592"/>
    </location>
</feature>
<accession>A0A9P0K8B5</accession>
<dbReference type="GO" id="GO:0016936">
    <property type="term" value="F:galactoside binding"/>
    <property type="evidence" value="ECO:0007669"/>
    <property type="project" value="TreeGrafter"/>
</dbReference>
<keyword evidence="1" id="KW-0430">Lectin</keyword>
<feature type="domain" description="Galectin" evidence="3">
    <location>
        <begin position="110"/>
        <end position="242"/>
    </location>
</feature>
<dbReference type="FunFam" id="2.60.120.200:FF:000256">
    <property type="entry name" value="Galectin"/>
    <property type="match status" value="1"/>
</dbReference>
<feature type="compositionally biased region" description="Polar residues" evidence="2">
    <location>
        <begin position="475"/>
        <end position="517"/>
    </location>
</feature>
<feature type="compositionally biased region" description="Low complexity" evidence="2">
    <location>
        <begin position="540"/>
        <end position="556"/>
    </location>
</feature>
<feature type="region of interest" description="Disordered" evidence="2">
    <location>
        <begin position="255"/>
        <end position="316"/>
    </location>
</feature>
<feature type="region of interest" description="Disordered" evidence="2">
    <location>
        <begin position="438"/>
        <end position="766"/>
    </location>
</feature>
<feature type="compositionally biased region" description="Pro residues" evidence="2">
    <location>
        <begin position="278"/>
        <end position="310"/>
    </location>
</feature>
<dbReference type="OrthoDB" id="6251307at2759"/>
<dbReference type="PROSITE" id="PS51304">
    <property type="entry name" value="GALECTIN"/>
    <property type="match status" value="1"/>
</dbReference>
<dbReference type="Proteomes" id="UP001152888">
    <property type="component" value="Unassembled WGS sequence"/>
</dbReference>
<feature type="compositionally biased region" description="Polar residues" evidence="2">
    <location>
        <begin position="622"/>
        <end position="634"/>
    </location>
</feature>
<evidence type="ECO:0000259" key="3">
    <source>
        <dbReference type="PROSITE" id="PS51304"/>
    </source>
</evidence>
<protein>
    <recommendedName>
        <fullName evidence="3">Galectin domain-containing protein</fullName>
    </recommendedName>
</protein>
<dbReference type="CDD" id="cd00070">
    <property type="entry name" value="GLECT"/>
    <property type="match status" value="1"/>
</dbReference>
<evidence type="ECO:0000256" key="1">
    <source>
        <dbReference type="ARBA" id="ARBA00022734"/>
    </source>
</evidence>
<name>A0A9P0K8B5_ACAOB</name>
<dbReference type="InterPro" id="IPR001079">
    <property type="entry name" value="Galectin_CRD"/>
</dbReference>
<sequence>MRVNRYIKFKILVSVNLELSDVPSMIILKYKLPINNKKQDNINRNDLTWILVPSTLVDEKRPRNRTHLKIWVCVFWKAQEKQNTAVSAHAVVINIFTAMTSPIVNPDVPYVGEIPDGLVPGKMCRIQGVTHPEADRFNINLATGPNRKPRDDTALHISVRLNQGYIARNSYKDGTWGDEQGSGKLPIGQAQSWEILILVDQNDYKLAINGQHFCEFPFRIPLSELSHILIDGDVTITLISWEGITGVAGGESSAKAAQLNAEGPQGIPPQMGPQGGYGPPPGGYGPPPGYGQPGGYGPPPPGYGVPPPPGAHEESGFSDFLEQAQSVLAGAIRTGAAEKILGGLLGGGEQRHQGYAPQNAKYGIYPDLPPDLNVDPKDPRNQTSQRPGPVQSLLTSFLSGGNRQPQQPTSDPNTQNQTQAHQGPDLVSLLSGLLSNKQQTNAGQQENTQTSQHNPQQPQTQGSDITSMLAGLLSGGNQHQASSQQNTSNPYIPGSEISQNQRSQSVDLNSIISNLLSGGQGKQHPPDAPPPAGYTPTQTQSQGLDLSGLLSSLLGPQPGPQHSDDNPPQGGPNNSSQQSGGINLNSLLSSLLAGGGGHPPQSGGYTPQPPPSAPQSGGYTPHPQSGGYTPQPQSGGHVPQPGGVAPPTGGQSVPKQPQQGNSDPSKPASSEPYEDVTDQLEQLMAKEGIRGQQSAGGQSQQYGQYPHPQQNQAGPMESLLSGLLSGGGSQHSGQGSMGNLGSMGGLLQNFAGSILNPKEPGHRPNY</sequence>
<feature type="compositionally biased region" description="Polar residues" evidence="2">
    <location>
        <begin position="438"/>
        <end position="466"/>
    </location>
</feature>
<organism evidence="4 5">
    <name type="scientific">Acanthoscelides obtectus</name>
    <name type="common">Bean weevil</name>
    <name type="synonym">Bruchus obtectus</name>
    <dbReference type="NCBI Taxonomy" id="200917"/>
    <lineage>
        <taxon>Eukaryota</taxon>
        <taxon>Metazoa</taxon>
        <taxon>Ecdysozoa</taxon>
        <taxon>Arthropoda</taxon>
        <taxon>Hexapoda</taxon>
        <taxon>Insecta</taxon>
        <taxon>Pterygota</taxon>
        <taxon>Neoptera</taxon>
        <taxon>Endopterygota</taxon>
        <taxon>Coleoptera</taxon>
        <taxon>Polyphaga</taxon>
        <taxon>Cucujiformia</taxon>
        <taxon>Chrysomeloidea</taxon>
        <taxon>Chrysomelidae</taxon>
        <taxon>Bruchinae</taxon>
        <taxon>Bruchini</taxon>
        <taxon>Acanthoscelides</taxon>
    </lineage>
</organism>
<dbReference type="InterPro" id="IPR044156">
    <property type="entry name" value="Galectin-like"/>
</dbReference>
<evidence type="ECO:0000256" key="2">
    <source>
        <dbReference type="SAM" id="MobiDB-lite"/>
    </source>
</evidence>
<dbReference type="InterPro" id="IPR013320">
    <property type="entry name" value="ConA-like_dom_sf"/>
</dbReference>
<dbReference type="EMBL" id="CAKOFQ010006726">
    <property type="protein sequence ID" value="CAH1965579.1"/>
    <property type="molecule type" value="Genomic_DNA"/>
</dbReference>
<gene>
    <name evidence="4" type="ORF">ACAOBT_LOCUS6409</name>
</gene>
<dbReference type="SMART" id="SM00908">
    <property type="entry name" value="Gal-bind_lectin"/>
    <property type="match status" value="1"/>
</dbReference>
<evidence type="ECO:0000313" key="4">
    <source>
        <dbReference type="EMBL" id="CAH1965579.1"/>
    </source>
</evidence>
<keyword evidence="5" id="KW-1185">Reference proteome</keyword>
<feature type="compositionally biased region" description="Low complexity" evidence="2">
    <location>
        <begin position="691"/>
        <end position="723"/>
    </location>
</feature>
<dbReference type="PANTHER" id="PTHR11346:SF176">
    <property type="entry name" value="32 KDA BETA-GALACTOSIDE-BINDING LECTIN LEC-3"/>
    <property type="match status" value="1"/>
</dbReference>
<reference evidence="4" key="1">
    <citation type="submission" date="2022-03" db="EMBL/GenBank/DDBJ databases">
        <authorList>
            <person name="Sayadi A."/>
        </authorList>
    </citation>
    <scope>NUCLEOTIDE SEQUENCE</scope>
</reference>
<proteinExistence type="predicted"/>
<evidence type="ECO:0000313" key="5">
    <source>
        <dbReference type="Proteomes" id="UP001152888"/>
    </source>
</evidence>
<feature type="compositionally biased region" description="Gly residues" evidence="2">
    <location>
        <begin position="724"/>
        <end position="744"/>
    </location>
</feature>
<dbReference type="AlphaFoldDB" id="A0A9P0K8B5"/>
<comment type="caution">
    <text evidence="4">The sequence shown here is derived from an EMBL/GenBank/DDBJ whole genome shotgun (WGS) entry which is preliminary data.</text>
</comment>
<dbReference type="Pfam" id="PF00337">
    <property type="entry name" value="Gal-bind_lectin"/>
    <property type="match status" value="1"/>
</dbReference>